<dbReference type="PROSITE" id="PS51257">
    <property type="entry name" value="PROKAR_LIPOPROTEIN"/>
    <property type="match status" value="1"/>
</dbReference>
<dbReference type="PROSITE" id="PS50983">
    <property type="entry name" value="FE_B12_PBP"/>
    <property type="match status" value="1"/>
</dbReference>
<dbReference type="PANTHER" id="PTHR30535:SF34">
    <property type="entry name" value="MOLYBDATE-BINDING PROTEIN MOLA"/>
    <property type="match status" value="1"/>
</dbReference>
<reference evidence="3" key="1">
    <citation type="journal article" date="2019" name="Int. J. Syst. Evol. Microbiol.">
        <title>The Global Catalogue of Microorganisms (GCM) 10K type strain sequencing project: providing services to taxonomists for standard genome sequencing and annotation.</title>
        <authorList>
            <consortium name="The Broad Institute Genomics Platform"/>
            <consortium name="The Broad Institute Genome Sequencing Center for Infectious Disease"/>
            <person name="Wu L."/>
            <person name="Ma J."/>
        </authorList>
    </citation>
    <scope>NUCLEOTIDE SEQUENCE [LARGE SCALE GENOMIC DNA]</scope>
    <source>
        <strain evidence="3">CCUG 62114</strain>
    </source>
</reference>
<evidence type="ECO:0000313" key="3">
    <source>
        <dbReference type="Proteomes" id="UP001596997"/>
    </source>
</evidence>
<name>A0ABW3HZY3_9FLAO</name>
<dbReference type="SUPFAM" id="SSF53807">
    <property type="entry name" value="Helical backbone' metal receptor"/>
    <property type="match status" value="1"/>
</dbReference>
<evidence type="ECO:0000313" key="2">
    <source>
        <dbReference type="EMBL" id="MFD0962897.1"/>
    </source>
</evidence>
<dbReference type="InterPro" id="IPR002491">
    <property type="entry name" value="ABC_transptr_periplasmic_BD"/>
</dbReference>
<accession>A0ABW3HZY3</accession>
<dbReference type="Pfam" id="PF01497">
    <property type="entry name" value="Peripla_BP_2"/>
    <property type="match status" value="1"/>
</dbReference>
<dbReference type="Gene3D" id="3.40.50.1980">
    <property type="entry name" value="Nitrogenase molybdenum iron protein domain"/>
    <property type="match status" value="2"/>
</dbReference>
<keyword evidence="3" id="KW-1185">Reference proteome</keyword>
<proteinExistence type="predicted"/>
<dbReference type="InterPro" id="IPR050902">
    <property type="entry name" value="ABC_Transporter_SBP"/>
</dbReference>
<dbReference type="PANTHER" id="PTHR30535">
    <property type="entry name" value="VITAMIN B12-BINDING PROTEIN"/>
    <property type="match status" value="1"/>
</dbReference>
<evidence type="ECO:0000259" key="1">
    <source>
        <dbReference type="PROSITE" id="PS50983"/>
    </source>
</evidence>
<feature type="domain" description="Fe/B12 periplasmic-binding" evidence="1">
    <location>
        <begin position="93"/>
        <end position="364"/>
    </location>
</feature>
<dbReference type="Proteomes" id="UP001596997">
    <property type="component" value="Unassembled WGS sequence"/>
</dbReference>
<dbReference type="EMBL" id="JBHTJM010000002">
    <property type="protein sequence ID" value="MFD0962897.1"/>
    <property type="molecule type" value="Genomic_DNA"/>
</dbReference>
<organism evidence="2 3">
    <name type="scientific">Pseudofulvibacter geojedonensis</name>
    <dbReference type="NCBI Taxonomy" id="1123758"/>
    <lineage>
        <taxon>Bacteria</taxon>
        <taxon>Pseudomonadati</taxon>
        <taxon>Bacteroidota</taxon>
        <taxon>Flavobacteriia</taxon>
        <taxon>Flavobacteriales</taxon>
        <taxon>Flavobacteriaceae</taxon>
        <taxon>Pseudofulvibacter</taxon>
    </lineage>
</organism>
<dbReference type="RefSeq" id="WP_377713025.1">
    <property type="nucleotide sequence ID" value="NZ_JBHTJM010000002.1"/>
</dbReference>
<sequence>MLHKLSIILLFIVFISCKKEVSTPEITSNKTHKIELEYATSFEVEKSEDFTKINLKTPWPEADKSFTYLLVDKEKQVPKNIDYDVLVRTPVDKIVVTSTTHIPSLESLDVLDKLVGFPSTNFISSEAARKKIDAGEIKELGKNESINTEVLLNLQPDIVVGFAINGNNKTFNTIQKVGIPVVYNAAWIEKHALGRAEWIKFFGYLFNKEKQANAIFKDIVTNYKNASKLAANATNKPTILGGSMFKDVWNVPYGNSWVAKFIDDANGDYLWKDTKGSGSIALNIESVIEKAQQADIWVTSGGASTKDELLARNQHYKQFKAFQDGNVYLANKKGATGGLLFFELGPNRPDLILKDLIKIFHPELLPHHELYFYQKIQ</sequence>
<gene>
    <name evidence="2" type="ORF">ACFQ1O_02645</name>
</gene>
<comment type="caution">
    <text evidence="2">The sequence shown here is derived from an EMBL/GenBank/DDBJ whole genome shotgun (WGS) entry which is preliminary data.</text>
</comment>
<protein>
    <submittedName>
        <fullName evidence="2">ABC transporter substrate-binding protein</fullName>
    </submittedName>
</protein>